<evidence type="ECO:0000256" key="4">
    <source>
        <dbReference type="ARBA" id="ARBA00022692"/>
    </source>
</evidence>
<evidence type="ECO:0000259" key="8">
    <source>
        <dbReference type="Pfam" id="PF02308"/>
    </source>
</evidence>
<accession>A0A2U3QHB0</accession>
<evidence type="ECO:0000256" key="7">
    <source>
        <dbReference type="SAM" id="Phobius"/>
    </source>
</evidence>
<proteinExistence type="inferred from homology"/>
<comment type="subcellular location">
    <subcellularLocation>
        <location evidence="1">Cell membrane</location>
        <topology evidence="1">Multi-pass membrane protein</topology>
    </subcellularLocation>
</comment>
<keyword evidence="5 7" id="KW-1133">Transmembrane helix</keyword>
<sequence>MAEPYEIILKLLLGTLLGGIIGFERQTHGRAAGFRTQLLVCVACVLLMIISENYYVKGSLTPQFMRIDPTRIAAGAMTGVGFLGAGVILKTGLSIQGLTTAACIWIVSAIGLAIGAGQYLAGISGFAITFFSLWGLRIMEVRMPRLIYRYVTIITDDSGDERTVTLPFLKKGFRIVRMDYAMAPREKEKTFIFTVTTRDPASIKEVVDEVVGLTVTKRIEVKS</sequence>
<dbReference type="Pfam" id="PF02308">
    <property type="entry name" value="MgtC"/>
    <property type="match status" value="1"/>
</dbReference>
<protein>
    <submittedName>
        <fullName evidence="9">Putative MgtC/SapB transporter</fullName>
    </submittedName>
</protein>
<evidence type="ECO:0000256" key="3">
    <source>
        <dbReference type="ARBA" id="ARBA00022475"/>
    </source>
</evidence>
<dbReference type="InterPro" id="IPR003416">
    <property type="entry name" value="MgtC/SapB/SrpB/YhiD_fam"/>
</dbReference>
<keyword evidence="4 7" id="KW-0812">Transmembrane</keyword>
<gene>
    <name evidence="9" type="ORF">NBG4_320029</name>
</gene>
<dbReference type="PANTHER" id="PTHR33778:SF1">
    <property type="entry name" value="MAGNESIUM TRANSPORTER YHID-RELATED"/>
    <property type="match status" value="1"/>
</dbReference>
<reference evidence="10" key="1">
    <citation type="submission" date="2018-03" db="EMBL/GenBank/DDBJ databases">
        <authorList>
            <person name="Zecchin S."/>
        </authorList>
    </citation>
    <scope>NUCLEOTIDE SEQUENCE [LARGE SCALE GENOMIC DNA]</scope>
</reference>
<evidence type="ECO:0000256" key="6">
    <source>
        <dbReference type="ARBA" id="ARBA00023136"/>
    </source>
</evidence>
<feature type="transmembrane region" description="Helical" evidence="7">
    <location>
        <begin position="32"/>
        <end position="50"/>
    </location>
</feature>
<dbReference type="PRINTS" id="PR01837">
    <property type="entry name" value="MGTCSAPBPROT"/>
</dbReference>
<dbReference type="EMBL" id="OUUY01000078">
    <property type="protein sequence ID" value="SPQ00782.1"/>
    <property type="molecule type" value="Genomic_DNA"/>
</dbReference>
<feature type="transmembrane region" description="Helical" evidence="7">
    <location>
        <begin position="120"/>
        <end position="139"/>
    </location>
</feature>
<evidence type="ECO:0000313" key="10">
    <source>
        <dbReference type="Proteomes" id="UP000245125"/>
    </source>
</evidence>
<keyword evidence="3" id="KW-1003">Cell membrane</keyword>
<dbReference type="GO" id="GO:0005886">
    <property type="term" value="C:plasma membrane"/>
    <property type="evidence" value="ECO:0007669"/>
    <property type="project" value="UniProtKB-SubCell"/>
</dbReference>
<feature type="transmembrane region" description="Helical" evidence="7">
    <location>
        <begin position="70"/>
        <end position="89"/>
    </location>
</feature>
<dbReference type="OrthoDB" id="6250at2"/>
<evidence type="ECO:0000256" key="5">
    <source>
        <dbReference type="ARBA" id="ARBA00022989"/>
    </source>
</evidence>
<evidence type="ECO:0000313" key="9">
    <source>
        <dbReference type="EMBL" id="SPQ00782.1"/>
    </source>
</evidence>
<comment type="similarity">
    <text evidence="2">Belongs to the MgtC/SapB family.</text>
</comment>
<feature type="domain" description="MgtC/SapB/SrpB/YhiD N-terminal" evidence="8">
    <location>
        <begin position="11"/>
        <end position="140"/>
    </location>
</feature>
<dbReference type="Proteomes" id="UP000245125">
    <property type="component" value="Unassembled WGS sequence"/>
</dbReference>
<dbReference type="InterPro" id="IPR049177">
    <property type="entry name" value="MgtC_SapB_SrpB_YhiD_N"/>
</dbReference>
<feature type="transmembrane region" description="Helical" evidence="7">
    <location>
        <begin position="6"/>
        <end position="23"/>
    </location>
</feature>
<dbReference type="AlphaFoldDB" id="A0A2U3QHB0"/>
<name>A0A2U3QHB0_9BACT</name>
<dbReference type="PANTHER" id="PTHR33778">
    <property type="entry name" value="PROTEIN MGTC"/>
    <property type="match status" value="1"/>
</dbReference>
<organism evidence="9 10">
    <name type="scientific">Candidatus Sulfobium mesophilum</name>
    <dbReference type="NCBI Taxonomy" id="2016548"/>
    <lineage>
        <taxon>Bacteria</taxon>
        <taxon>Pseudomonadati</taxon>
        <taxon>Nitrospirota</taxon>
        <taxon>Nitrospiria</taxon>
        <taxon>Nitrospirales</taxon>
        <taxon>Nitrospiraceae</taxon>
        <taxon>Candidatus Sulfobium</taxon>
    </lineage>
</organism>
<keyword evidence="10" id="KW-1185">Reference proteome</keyword>
<evidence type="ECO:0000256" key="2">
    <source>
        <dbReference type="ARBA" id="ARBA00009298"/>
    </source>
</evidence>
<keyword evidence="6 7" id="KW-0472">Membrane</keyword>
<evidence type="ECO:0000256" key="1">
    <source>
        <dbReference type="ARBA" id="ARBA00004651"/>
    </source>
</evidence>